<dbReference type="GO" id="GO:0005886">
    <property type="term" value="C:plasma membrane"/>
    <property type="evidence" value="ECO:0007669"/>
    <property type="project" value="TreeGrafter"/>
</dbReference>
<dbReference type="Proteomes" id="UP000789706">
    <property type="component" value="Unassembled WGS sequence"/>
</dbReference>
<keyword evidence="3 6" id="KW-0812">Transmembrane</keyword>
<evidence type="ECO:0000256" key="1">
    <source>
        <dbReference type="ARBA" id="ARBA00004141"/>
    </source>
</evidence>
<keyword evidence="5 6" id="KW-0472">Membrane</keyword>
<dbReference type="AlphaFoldDB" id="A0A9N8WDP9"/>
<dbReference type="InterPro" id="IPR000791">
    <property type="entry name" value="Gpr1/Fun34/SatP-like"/>
</dbReference>
<dbReference type="NCBIfam" id="NF038013">
    <property type="entry name" value="AceTr_1"/>
    <property type="match status" value="1"/>
</dbReference>
<evidence type="ECO:0000256" key="4">
    <source>
        <dbReference type="ARBA" id="ARBA00022989"/>
    </source>
</evidence>
<reference evidence="7" key="1">
    <citation type="submission" date="2021-06" db="EMBL/GenBank/DDBJ databases">
        <authorList>
            <person name="Kallberg Y."/>
            <person name="Tangrot J."/>
            <person name="Rosling A."/>
        </authorList>
    </citation>
    <scope>NUCLEOTIDE SEQUENCE</scope>
    <source>
        <strain evidence="7">AZ414A</strain>
    </source>
</reference>
<gene>
    <name evidence="7" type="ORF">DEBURN_LOCUS3660</name>
</gene>
<dbReference type="OrthoDB" id="3648309at2759"/>
<name>A0A9N8WDP9_9GLOM</name>
<dbReference type="PANTHER" id="PTHR31123">
    <property type="entry name" value="ACCUMULATION OF DYADS PROTEIN 2-RELATED"/>
    <property type="match status" value="1"/>
</dbReference>
<protein>
    <submittedName>
        <fullName evidence="7">7683_t:CDS:1</fullName>
    </submittedName>
</protein>
<dbReference type="InterPro" id="IPR051633">
    <property type="entry name" value="AceTr"/>
</dbReference>
<dbReference type="PANTHER" id="PTHR31123:SF1">
    <property type="entry name" value="ACCUMULATION OF DYADS PROTEIN 2-RELATED"/>
    <property type="match status" value="1"/>
</dbReference>
<keyword evidence="8" id="KW-1185">Reference proteome</keyword>
<accession>A0A9N8WDP9</accession>
<feature type="transmembrane region" description="Helical" evidence="6">
    <location>
        <begin position="27"/>
        <end position="45"/>
    </location>
</feature>
<comment type="subcellular location">
    <subcellularLocation>
        <location evidence="1">Membrane</location>
        <topology evidence="1">Multi-pass membrane protein</topology>
    </subcellularLocation>
</comment>
<organism evidence="7 8">
    <name type="scientific">Diversispora eburnea</name>
    <dbReference type="NCBI Taxonomy" id="1213867"/>
    <lineage>
        <taxon>Eukaryota</taxon>
        <taxon>Fungi</taxon>
        <taxon>Fungi incertae sedis</taxon>
        <taxon>Mucoromycota</taxon>
        <taxon>Glomeromycotina</taxon>
        <taxon>Glomeromycetes</taxon>
        <taxon>Diversisporales</taxon>
        <taxon>Diversisporaceae</taxon>
        <taxon>Diversispora</taxon>
    </lineage>
</organism>
<evidence type="ECO:0000313" key="8">
    <source>
        <dbReference type="Proteomes" id="UP000789706"/>
    </source>
</evidence>
<dbReference type="EMBL" id="CAJVPK010000239">
    <property type="protein sequence ID" value="CAG8480951.1"/>
    <property type="molecule type" value="Genomic_DNA"/>
</dbReference>
<evidence type="ECO:0000256" key="6">
    <source>
        <dbReference type="SAM" id="Phobius"/>
    </source>
</evidence>
<evidence type="ECO:0000313" key="7">
    <source>
        <dbReference type="EMBL" id="CAG8480951.1"/>
    </source>
</evidence>
<comment type="caution">
    <text evidence="7">The sequence shown here is derived from an EMBL/GenBank/DDBJ whole genome shotgun (WGS) entry which is preliminary data.</text>
</comment>
<comment type="similarity">
    <text evidence="2">Belongs to the acetate uptake transporter (AceTr) (TC 2.A.96) family.</text>
</comment>
<keyword evidence="4 6" id="KW-1133">Transmembrane helix</keyword>
<feature type="transmembrane region" description="Helical" evidence="6">
    <location>
        <begin position="173"/>
        <end position="194"/>
    </location>
</feature>
<evidence type="ECO:0000256" key="3">
    <source>
        <dbReference type="ARBA" id="ARBA00022692"/>
    </source>
</evidence>
<sequence length="215" mass="23260">MSLGNTLENGKGYLILTKPNAADPGPLAFSAFALTTFVLSIHLIGSSKLTAPNIVLGAALFYGGLIQILAGMWYFYYGNTFGATVTASYGAFWISYGIIKIPAFGVEAAYETKENFENAIAVYLAAWTIFIASLRTTAAIVILLFFAFIQLLLLTIGNFIHSNGSTHNDVIVATGYVGIITALIAWYNSLAGLLTKETHFISLPVLDLSHYNFKH</sequence>
<evidence type="ECO:0000256" key="5">
    <source>
        <dbReference type="ARBA" id="ARBA00023136"/>
    </source>
</evidence>
<proteinExistence type="inferred from homology"/>
<feature type="transmembrane region" description="Helical" evidence="6">
    <location>
        <begin position="81"/>
        <end position="99"/>
    </location>
</feature>
<feature type="transmembrane region" description="Helical" evidence="6">
    <location>
        <begin position="120"/>
        <end position="153"/>
    </location>
</feature>
<dbReference type="Pfam" id="PF01184">
    <property type="entry name" value="Gpr1_Fun34_YaaH"/>
    <property type="match status" value="1"/>
</dbReference>
<feature type="transmembrane region" description="Helical" evidence="6">
    <location>
        <begin position="54"/>
        <end position="75"/>
    </location>
</feature>
<evidence type="ECO:0000256" key="2">
    <source>
        <dbReference type="ARBA" id="ARBA00005587"/>
    </source>
</evidence>
<dbReference type="GO" id="GO:0015123">
    <property type="term" value="F:acetate transmembrane transporter activity"/>
    <property type="evidence" value="ECO:0007669"/>
    <property type="project" value="TreeGrafter"/>
</dbReference>